<organism evidence="2 3">
    <name type="scientific">Lupinus albus</name>
    <name type="common">White lupine</name>
    <name type="synonym">Lupinus termis</name>
    <dbReference type="NCBI Taxonomy" id="3870"/>
    <lineage>
        <taxon>Eukaryota</taxon>
        <taxon>Viridiplantae</taxon>
        <taxon>Streptophyta</taxon>
        <taxon>Embryophyta</taxon>
        <taxon>Tracheophyta</taxon>
        <taxon>Spermatophyta</taxon>
        <taxon>Magnoliopsida</taxon>
        <taxon>eudicotyledons</taxon>
        <taxon>Gunneridae</taxon>
        <taxon>Pentapetalae</taxon>
        <taxon>rosids</taxon>
        <taxon>fabids</taxon>
        <taxon>Fabales</taxon>
        <taxon>Fabaceae</taxon>
        <taxon>Papilionoideae</taxon>
        <taxon>50 kb inversion clade</taxon>
        <taxon>genistoids sensu lato</taxon>
        <taxon>core genistoids</taxon>
        <taxon>Genisteae</taxon>
        <taxon>Lupinus</taxon>
    </lineage>
</organism>
<evidence type="ECO:0000313" key="3">
    <source>
        <dbReference type="Proteomes" id="UP000447434"/>
    </source>
</evidence>
<evidence type="ECO:0000256" key="1">
    <source>
        <dbReference type="SAM" id="SignalP"/>
    </source>
</evidence>
<reference evidence="3" key="1">
    <citation type="journal article" date="2020" name="Nat. Commun.">
        <title>Genome sequence of the cluster root forming white lupin.</title>
        <authorList>
            <person name="Hufnagel B."/>
            <person name="Marques A."/>
            <person name="Soriano A."/>
            <person name="Marques L."/>
            <person name="Divol F."/>
            <person name="Doumas P."/>
            <person name="Sallet E."/>
            <person name="Mancinotti D."/>
            <person name="Carrere S."/>
            <person name="Marande W."/>
            <person name="Arribat S."/>
            <person name="Keller J."/>
            <person name="Huneau C."/>
            <person name="Blein T."/>
            <person name="Aime D."/>
            <person name="Laguerre M."/>
            <person name="Taylor J."/>
            <person name="Schubert V."/>
            <person name="Nelson M."/>
            <person name="Geu-Flores F."/>
            <person name="Crespi M."/>
            <person name="Gallardo-Guerrero K."/>
            <person name="Delaux P.-M."/>
            <person name="Salse J."/>
            <person name="Berges H."/>
            <person name="Guyot R."/>
            <person name="Gouzy J."/>
            <person name="Peret B."/>
        </authorList>
    </citation>
    <scope>NUCLEOTIDE SEQUENCE [LARGE SCALE GENOMIC DNA]</scope>
    <source>
        <strain evidence="3">cv. Amiga</strain>
    </source>
</reference>
<dbReference type="EMBL" id="WOCE01000024">
    <property type="protein sequence ID" value="KAE9586565.1"/>
    <property type="molecule type" value="Genomic_DNA"/>
</dbReference>
<name>A0A6A4N5F1_LUPAL</name>
<evidence type="ECO:0000313" key="2">
    <source>
        <dbReference type="EMBL" id="KAE9586565.1"/>
    </source>
</evidence>
<protein>
    <submittedName>
        <fullName evidence="2">Uncharacterized protein</fullName>
    </submittedName>
</protein>
<dbReference type="AlphaFoldDB" id="A0A6A4N5F1"/>
<sequence>MKKSLITLCFFMVLFVFASGLEDQKIGINAGEACKRDNDCFCRGGMFPICCYCTKGHCFCANKDGREVPQSYANVPKQIP</sequence>
<accession>A0A6A4N5F1</accession>
<gene>
    <name evidence="2" type="ORF">Lalb_Chr24g0403321</name>
</gene>
<keyword evidence="1" id="KW-0732">Signal</keyword>
<comment type="caution">
    <text evidence="2">The sequence shown here is derived from an EMBL/GenBank/DDBJ whole genome shotgun (WGS) entry which is preliminary data.</text>
</comment>
<keyword evidence="3" id="KW-1185">Reference proteome</keyword>
<proteinExistence type="predicted"/>
<feature type="signal peptide" evidence="1">
    <location>
        <begin position="1"/>
        <end position="20"/>
    </location>
</feature>
<feature type="chain" id="PRO_5025383102" evidence="1">
    <location>
        <begin position="21"/>
        <end position="80"/>
    </location>
</feature>
<dbReference type="Proteomes" id="UP000447434">
    <property type="component" value="Chromosome 24"/>
</dbReference>